<evidence type="ECO:0000259" key="3">
    <source>
        <dbReference type="PROSITE" id="PS50222"/>
    </source>
</evidence>
<gene>
    <name evidence="4" type="ORF">I8E28_02220</name>
</gene>
<feature type="region of interest" description="Disordered" evidence="1">
    <location>
        <begin position="38"/>
        <end position="67"/>
    </location>
</feature>
<dbReference type="AlphaFoldDB" id="A0A934PYG1"/>
<evidence type="ECO:0000256" key="2">
    <source>
        <dbReference type="SAM" id="SignalP"/>
    </source>
</evidence>
<evidence type="ECO:0000256" key="1">
    <source>
        <dbReference type="SAM" id="MobiDB-lite"/>
    </source>
</evidence>
<dbReference type="RefSeq" id="WP_200786218.1">
    <property type="nucleotide sequence ID" value="NZ_JAEDAO010000001.1"/>
</dbReference>
<dbReference type="PROSITE" id="PS00018">
    <property type="entry name" value="EF_HAND_1"/>
    <property type="match status" value="1"/>
</dbReference>
<protein>
    <recommendedName>
        <fullName evidence="3">EF-hand domain-containing protein</fullName>
    </recommendedName>
</protein>
<keyword evidence="5" id="KW-1185">Reference proteome</keyword>
<dbReference type="InterPro" id="IPR011992">
    <property type="entry name" value="EF-hand-dom_pair"/>
</dbReference>
<dbReference type="GO" id="GO:0005509">
    <property type="term" value="F:calcium ion binding"/>
    <property type="evidence" value="ECO:0007669"/>
    <property type="project" value="InterPro"/>
</dbReference>
<dbReference type="Proteomes" id="UP000617041">
    <property type="component" value="Unassembled WGS sequence"/>
</dbReference>
<reference evidence="4" key="1">
    <citation type="submission" date="2020-12" db="EMBL/GenBank/DDBJ databases">
        <title>Ramlibacter sp. nov., isolated from a freshwater alga, Cryptomonas.</title>
        <authorList>
            <person name="Kim H.M."/>
            <person name="Jeon C.O."/>
        </authorList>
    </citation>
    <scope>NUCLEOTIDE SEQUENCE</scope>
    <source>
        <strain evidence="4">CrO1</strain>
    </source>
</reference>
<feature type="region of interest" description="Disordered" evidence="1">
    <location>
        <begin position="98"/>
        <end position="118"/>
    </location>
</feature>
<comment type="caution">
    <text evidence="4">The sequence shown here is derived from an EMBL/GenBank/DDBJ whole genome shotgun (WGS) entry which is preliminary data.</text>
</comment>
<dbReference type="InterPro" id="IPR018247">
    <property type="entry name" value="EF_Hand_1_Ca_BS"/>
</dbReference>
<name>A0A934PYG1_9BURK</name>
<feature type="domain" description="EF-hand" evidence="3">
    <location>
        <begin position="201"/>
        <end position="231"/>
    </location>
</feature>
<dbReference type="Gene3D" id="1.10.238.10">
    <property type="entry name" value="EF-hand"/>
    <property type="match status" value="1"/>
</dbReference>
<dbReference type="InterPro" id="IPR002048">
    <property type="entry name" value="EF_hand_dom"/>
</dbReference>
<keyword evidence="2" id="KW-0732">Signal</keyword>
<feature type="chain" id="PRO_5037921414" description="EF-hand domain-containing protein" evidence="2">
    <location>
        <begin position="30"/>
        <end position="231"/>
    </location>
</feature>
<feature type="signal peptide" evidence="2">
    <location>
        <begin position="1"/>
        <end position="29"/>
    </location>
</feature>
<dbReference type="PROSITE" id="PS50222">
    <property type="entry name" value="EF_HAND_2"/>
    <property type="match status" value="1"/>
</dbReference>
<feature type="region of interest" description="Disordered" evidence="1">
    <location>
        <begin position="154"/>
        <end position="174"/>
    </location>
</feature>
<sequence>MHRRFSYRPRPLMILLAIVLCLIATTAFAQVRRMGAAPAPKSPVTSAAPSPSGLTSGAAPGLTAGMPSASGITSGSAALPAGTPAASGLTSGTAGAAPGIVTTNPAPDTTVTTTRGSTRGVVVLPPVATAPVDGSLPANAAANANANAAAAAGAGAAPTSGGTPSVDTRVAGGPMSPLQTAQVFAQADADADGLLTRAEALRLQVVTMSFDDMDTNRDGVVSRSEYDDSLR</sequence>
<proteinExistence type="predicted"/>
<accession>A0A934PYG1</accession>
<dbReference type="SUPFAM" id="SSF47473">
    <property type="entry name" value="EF-hand"/>
    <property type="match status" value="1"/>
</dbReference>
<evidence type="ECO:0000313" key="4">
    <source>
        <dbReference type="EMBL" id="MBK0391396.1"/>
    </source>
</evidence>
<feature type="compositionally biased region" description="Polar residues" evidence="1">
    <location>
        <begin position="43"/>
        <end position="55"/>
    </location>
</feature>
<dbReference type="Pfam" id="PF13202">
    <property type="entry name" value="EF-hand_5"/>
    <property type="match status" value="1"/>
</dbReference>
<dbReference type="EMBL" id="JAEDAO010000001">
    <property type="protein sequence ID" value="MBK0391396.1"/>
    <property type="molecule type" value="Genomic_DNA"/>
</dbReference>
<organism evidence="4 5">
    <name type="scientific">Ramlibacter algicola</name>
    <dbReference type="NCBI Taxonomy" id="2795217"/>
    <lineage>
        <taxon>Bacteria</taxon>
        <taxon>Pseudomonadati</taxon>
        <taxon>Pseudomonadota</taxon>
        <taxon>Betaproteobacteria</taxon>
        <taxon>Burkholderiales</taxon>
        <taxon>Comamonadaceae</taxon>
        <taxon>Ramlibacter</taxon>
    </lineage>
</organism>
<evidence type="ECO:0000313" key="5">
    <source>
        <dbReference type="Proteomes" id="UP000617041"/>
    </source>
</evidence>